<keyword evidence="2" id="KW-0472">Membrane</keyword>
<feature type="transmembrane region" description="Helical" evidence="2">
    <location>
        <begin position="232"/>
        <end position="255"/>
    </location>
</feature>
<feature type="transmembrane region" description="Helical" evidence="2">
    <location>
        <begin position="201"/>
        <end position="220"/>
    </location>
</feature>
<keyword evidence="2" id="KW-1133">Transmembrane helix</keyword>
<evidence type="ECO:0000313" key="4">
    <source>
        <dbReference type="Proteomes" id="UP001595796"/>
    </source>
</evidence>
<proteinExistence type="predicted"/>
<dbReference type="EMBL" id="JBHSJF010000001">
    <property type="protein sequence ID" value="MFC5066588.1"/>
    <property type="molecule type" value="Genomic_DNA"/>
</dbReference>
<gene>
    <name evidence="3" type="ORF">ACFPFW_01000</name>
</gene>
<comment type="caution">
    <text evidence="3">The sequence shown here is derived from an EMBL/GenBank/DDBJ whole genome shotgun (WGS) entry which is preliminary data.</text>
</comment>
<reference evidence="4" key="1">
    <citation type="journal article" date="2019" name="Int. J. Syst. Evol. Microbiol.">
        <title>The Global Catalogue of Microorganisms (GCM) 10K type strain sequencing project: providing services to taxonomists for standard genome sequencing and annotation.</title>
        <authorList>
            <consortium name="The Broad Institute Genomics Platform"/>
            <consortium name="The Broad Institute Genome Sequencing Center for Infectious Disease"/>
            <person name="Wu L."/>
            <person name="Ma J."/>
        </authorList>
    </citation>
    <scope>NUCLEOTIDE SEQUENCE [LARGE SCALE GENOMIC DNA]</scope>
    <source>
        <strain evidence="4">CGMCC 1.16444</strain>
    </source>
</reference>
<name>A0ABV9YYQ0_9HYPH</name>
<keyword evidence="4" id="KW-1185">Reference proteome</keyword>
<feature type="coiled-coil region" evidence="1">
    <location>
        <begin position="141"/>
        <end position="168"/>
    </location>
</feature>
<keyword evidence="1" id="KW-0175">Coiled coil</keyword>
<organism evidence="3 4">
    <name type="scientific">Flaviflagellibacter deserti</name>
    <dbReference type="NCBI Taxonomy" id="2267266"/>
    <lineage>
        <taxon>Bacteria</taxon>
        <taxon>Pseudomonadati</taxon>
        <taxon>Pseudomonadota</taxon>
        <taxon>Alphaproteobacteria</taxon>
        <taxon>Hyphomicrobiales</taxon>
        <taxon>Flaviflagellibacter</taxon>
    </lineage>
</organism>
<dbReference type="RefSeq" id="WP_162799566.1">
    <property type="nucleotide sequence ID" value="NZ_JBHSJF010000001.1"/>
</dbReference>
<evidence type="ECO:0000256" key="2">
    <source>
        <dbReference type="SAM" id="Phobius"/>
    </source>
</evidence>
<protein>
    <submittedName>
        <fullName evidence="3">Uncharacterized protein</fullName>
    </submittedName>
</protein>
<keyword evidence="2" id="KW-0812">Transmembrane</keyword>
<evidence type="ECO:0000313" key="3">
    <source>
        <dbReference type="EMBL" id="MFC5066588.1"/>
    </source>
</evidence>
<accession>A0ABV9YYQ0</accession>
<sequence length="336" mass="37003">MAKEDIEPTQQSLERIQAFDVASLPRLERLGEALNFLEAVEPASRLVALFRQFPSQYLGELSETHLSKLKSAADATYSRLEEIVTFDPKTAQDPYSLRTSLISKLESSYDTTFDQVAPLIAYGASRLRDFSALEAEARSSMQASKDLAAKTSEDLRSLREEADRILSDVRKVALEQGVAQQATYFKDESDRHDADAATWRWQTIYVAVGLATFAVLSTFLHKIPWLADGGPYAMAQLAISKVLVFGVIAYMLFLAARNFLSHKHNAIINRHRYNALLTFTALADAAKSEERRDVVLNYAAACIFAPQDTGYTKGGGAPDLPTGLVASIPKMATSAP</sequence>
<evidence type="ECO:0000256" key="1">
    <source>
        <dbReference type="SAM" id="Coils"/>
    </source>
</evidence>
<dbReference type="Proteomes" id="UP001595796">
    <property type="component" value="Unassembled WGS sequence"/>
</dbReference>